<sequence length="61" mass="7343">MDSRENYTFTDRLTEAYFEMDHADEKRTFKYYRIHIKENNGTGVQFPVSRIQIITVLLINI</sequence>
<keyword evidence="2" id="KW-1185">Reference proteome</keyword>
<name>A0A5B8VU75_9BACT</name>
<evidence type="ECO:0000313" key="2">
    <source>
        <dbReference type="Proteomes" id="UP000321291"/>
    </source>
</evidence>
<evidence type="ECO:0000313" key="1">
    <source>
        <dbReference type="EMBL" id="QEC73698.1"/>
    </source>
</evidence>
<accession>A0A5B8VU75</accession>
<dbReference type="Proteomes" id="UP000321291">
    <property type="component" value="Chromosome"/>
</dbReference>
<gene>
    <name evidence="1" type="ORF">FSB73_20555</name>
</gene>
<proteinExistence type="predicted"/>
<dbReference type="KEGG" id="agi:FSB73_20555"/>
<dbReference type="EMBL" id="CP042434">
    <property type="protein sequence ID" value="QEC73698.1"/>
    <property type="molecule type" value="Genomic_DNA"/>
</dbReference>
<reference evidence="1 2" key="1">
    <citation type="journal article" date="2017" name="Int. J. Syst. Evol. Microbiol.">
        <title>Arachidicoccus ginsenosidivorans sp. nov., with ginsenoside-converting activity isolated from ginseng cultivating soil.</title>
        <authorList>
            <person name="Siddiqi M.Z."/>
            <person name="Aslam Z."/>
            <person name="Im W.T."/>
        </authorList>
    </citation>
    <scope>NUCLEOTIDE SEQUENCE [LARGE SCALE GENOMIC DNA]</scope>
    <source>
        <strain evidence="1 2">Gsoil 809</strain>
    </source>
</reference>
<protein>
    <submittedName>
        <fullName evidence="1">Uncharacterized protein</fullName>
    </submittedName>
</protein>
<dbReference type="AlphaFoldDB" id="A0A5B8VU75"/>
<organism evidence="1 2">
    <name type="scientific">Arachidicoccus ginsenosidivorans</name>
    <dbReference type="NCBI Taxonomy" id="496057"/>
    <lineage>
        <taxon>Bacteria</taxon>
        <taxon>Pseudomonadati</taxon>
        <taxon>Bacteroidota</taxon>
        <taxon>Chitinophagia</taxon>
        <taxon>Chitinophagales</taxon>
        <taxon>Chitinophagaceae</taxon>
        <taxon>Arachidicoccus</taxon>
    </lineage>
</organism>
<dbReference type="RefSeq" id="WP_146786591.1">
    <property type="nucleotide sequence ID" value="NZ_CP042434.1"/>
</dbReference>